<evidence type="ECO:0000256" key="2">
    <source>
        <dbReference type="ARBA" id="ARBA00023860"/>
    </source>
</evidence>
<evidence type="ECO:0000259" key="3">
    <source>
        <dbReference type="PROSITE" id="PS50011"/>
    </source>
</evidence>
<dbReference type="GO" id="GO:0005524">
    <property type="term" value="F:ATP binding"/>
    <property type="evidence" value="ECO:0007669"/>
    <property type="project" value="InterPro"/>
</dbReference>
<dbReference type="InterPro" id="IPR000719">
    <property type="entry name" value="Prot_kinase_dom"/>
</dbReference>
<keyword evidence="5" id="KW-1185">Reference proteome</keyword>
<evidence type="ECO:0000313" key="4">
    <source>
        <dbReference type="EMBL" id="CAD8043973.1"/>
    </source>
</evidence>
<gene>
    <name evidence="4" type="ORF">PPRIM_AZ9-3.1.T0060055</name>
</gene>
<dbReference type="PROSITE" id="PS00108">
    <property type="entry name" value="PROTEIN_KINASE_ST"/>
    <property type="match status" value="1"/>
</dbReference>
<dbReference type="EC" id="2.7.11.1" evidence="1"/>
<evidence type="ECO:0000313" key="5">
    <source>
        <dbReference type="Proteomes" id="UP000688137"/>
    </source>
</evidence>
<dbReference type="Pfam" id="PF00069">
    <property type="entry name" value="Pkinase"/>
    <property type="match status" value="1"/>
</dbReference>
<sequence length="338" mass="39326">MRNINSEYQVGRMISCGTFGQVFEGFHIQKKTKVVIKREIGKRQTLKQEKKILKSLQGINGVPKFHFYGQLNGADIIILENLESDLSVLKRAHGKLSLKTILQIALQSIGILKEIHGRRIIHRDLKPENIMIGGQYKGQIYIIDYGISKFYMNKGQQIPFRNDKYFVGTIKYASISSHLGHEQSPKDDIESLLYVLVQLFHGELPWEAYQNVEVTGRLKQQITDSQLFKGLPQQFNQIYLYIRKLPYHQIPNYDNIMKVLQSIATEMDIKIDEQFEWNKFDTQLLETFNILKSQIVSTAPWINDSQVNYESDEEEEEETIEQKLSKINILLEFDNPLI</sequence>
<dbReference type="GO" id="GO:0004674">
    <property type="term" value="F:protein serine/threonine kinase activity"/>
    <property type="evidence" value="ECO:0007669"/>
    <property type="project" value="UniProtKB-EC"/>
</dbReference>
<feature type="domain" description="Protein kinase" evidence="3">
    <location>
        <begin position="8"/>
        <end position="263"/>
    </location>
</feature>
<dbReference type="PANTHER" id="PTHR11909">
    <property type="entry name" value="CASEIN KINASE-RELATED"/>
    <property type="match status" value="1"/>
</dbReference>
<dbReference type="OMA" id="ELPWEAY"/>
<dbReference type="Proteomes" id="UP000688137">
    <property type="component" value="Unassembled WGS sequence"/>
</dbReference>
<protein>
    <recommendedName>
        <fullName evidence="2">Casein kinase I</fullName>
        <ecNumber evidence="1">2.7.11.1</ecNumber>
    </recommendedName>
</protein>
<evidence type="ECO:0000256" key="1">
    <source>
        <dbReference type="ARBA" id="ARBA00012513"/>
    </source>
</evidence>
<name>A0A8S1JNK4_PARPR</name>
<accession>A0A8S1JNK4</accession>
<reference evidence="4" key="1">
    <citation type="submission" date="2021-01" db="EMBL/GenBank/DDBJ databases">
        <authorList>
            <consortium name="Genoscope - CEA"/>
            <person name="William W."/>
        </authorList>
    </citation>
    <scope>NUCLEOTIDE SEQUENCE</scope>
</reference>
<comment type="caution">
    <text evidence="4">The sequence shown here is derived from an EMBL/GenBank/DDBJ whole genome shotgun (WGS) entry which is preliminary data.</text>
</comment>
<dbReference type="EMBL" id="CAJJDM010000003">
    <property type="protein sequence ID" value="CAD8043973.1"/>
    <property type="molecule type" value="Genomic_DNA"/>
</dbReference>
<organism evidence="4 5">
    <name type="scientific">Paramecium primaurelia</name>
    <dbReference type="NCBI Taxonomy" id="5886"/>
    <lineage>
        <taxon>Eukaryota</taxon>
        <taxon>Sar</taxon>
        <taxon>Alveolata</taxon>
        <taxon>Ciliophora</taxon>
        <taxon>Intramacronucleata</taxon>
        <taxon>Oligohymenophorea</taxon>
        <taxon>Peniculida</taxon>
        <taxon>Parameciidae</taxon>
        <taxon>Paramecium</taxon>
    </lineage>
</organism>
<dbReference type="InterPro" id="IPR008271">
    <property type="entry name" value="Ser/Thr_kinase_AS"/>
</dbReference>
<dbReference type="SMART" id="SM00220">
    <property type="entry name" value="S_TKc"/>
    <property type="match status" value="1"/>
</dbReference>
<dbReference type="PROSITE" id="PS50011">
    <property type="entry name" value="PROTEIN_KINASE_DOM"/>
    <property type="match status" value="1"/>
</dbReference>
<dbReference type="AlphaFoldDB" id="A0A8S1JNK4"/>
<dbReference type="InterPro" id="IPR050235">
    <property type="entry name" value="CK1_Ser-Thr_kinase"/>
</dbReference>
<proteinExistence type="predicted"/>